<dbReference type="AlphaFoldDB" id="A0A5S9XNK6"/>
<reference evidence="2 3" key="1">
    <citation type="submission" date="2019-12" db="EMBL/GenBank/DDBJ databases">
        <authorList>
            <person name="Jiao W.-B."/>
            <person name="Schneeberger K."/>
        </authorList>
    </citation>
    <scope>NUCLEOTIDE SEQUENCE [LARGE SCALE GENOMIC DNA]</scope>
    <source>
        <strain evidence="3">cv. C24</strain>
    </source>
</reference>
<dbReference type="Proteomes" id="UP000434276">
    <property type="component" value="Unassembled WGS sequence"/>
</dbReference>
<dbReference type="SUPFAM" id="SSF48464">
    <property type="entry name" value="ENTH/VHS domain"/>
    <property type="match status" value="1"/>
</dbReference>
<keyword evidence="1" id="KW-0812">Transmembrane</keyword>
<keyword evidence="1" id="KW-0472">Membrane</keyword>
<feature type="transmembrane region" description="Helical" evidence="1">
    <location>
        <begin position="64"/>
        <end position="83"/>
    </location>
</feature>
<accession>A0A5S9XNK6</accession>
<keyword evidence="1" id="KW-1133">Transmembrane helix</keyword>
<name>A0A5S9XNK6_ARATH</name>
<protein>
    <submittedName>
        <fullName evidence="2">Uncharacterized protein</fullName>
    </submittedName>
</protein>
<sequence>MSLFPFQKREEEKSKLENSSLYLDRSHFWAKKIFVYCCLGTEVLQAKDVVKGIKKRIGIRNPKAQLLAITVSLLLAASGYLLTRKLLAAYLLL</sequence>
<dbReference type="EMBL" id="CACSHJ010000095">
    <property type="protein sequence ID" value="CAA0392768.1"/>
    <property type="molecule type" value="Genomic_DNA"/>
</dbReference>
<gene>
    <name evidence="2" type="ORF">C24_LOCUS16683</name>
</gene>
<evidence type="ECO:0000313" key="3">
    <source>
        <dbReference type="Proteomes" id="UP000434276"/>
    </source>
</evidence>
<dbReference type="OrthoDB" id="2018246at2759"/>
<proteinExistence type="predicted"/>
<organism evidence="2 3">
    <name type="scientific">Arabidopsis thaliana</name>
    <name type="common">Mouse-ear cress</name>
    <dbReference type="NCBI Taxonomy" id="3702"/>
    <lineage>
        <taxon>Eukaryota</taxon>
        <taxon>Viridiplantae</taxon>
        <taxon>Streptophyta</taxon>
        <taxon>Embryophyta</taxon>
        <taxon>Tracheophyta</taxon>
        <taxon>Spermatophyta</taxon>
        <taxon>Magnoliopsida</taxon>
        <taxon>eudicotyledons</taxon>
        <taxon>Gunneridae</taxon>
        <taxon>Pentapetalae</taxon>
        <taxon>rosids</taxon>
        <taxon>malvids</taxon>
        <taxon>Brassicales</taxon>
        <taxon>Brassicaceae</taxon>
        <taxon>Camelineae</taxon>
        <taxon>Arabidopsis</taxon>
    </lineage>
</organism>
<evidence type="ECO:0000313" key="2">
    <source>
        <dbReference type="EMBL" id="CAA0392768.1"/>
    </source>
</evidence>
<dbReference type="InterPro" id="IPR008942">
    <property type="entry name" value="ENTH_VHS"/>
</dbReference>
<evidence type="ECO:0000256" key="1">
    <source>
        <dbReference type="SAM" id="Phobius"/>
    </source>
</evidence>